<keyword evidence="6 9" id="KW-0418">Kinase</keyword>
<dbReference type="EMBL" id="JWSZ01000001">
    <property type="protein sequence ID" value="KIC60240.1"/>
    <property type="molecule type" value="Genomic_DNA"/>
</dbReference>
<dbReference type="SUPFAM" id="SSF52540">
    <property type="entry name" value="P-loop containing nucleoside triphosphate hydrolases"/>
    <property type="match status" value="1"/>
</dbReference>
<dbReference type="InterPro" id="IPR027417">
    <property type="entry name" value="P-loop_NTPase"/>
</dbReference>
<dbReference type="Pfam" id="PF13671">
    <property type="entry name" value="AAA_33"/>
    <property type="match status" value="1"/>
</dbReference>
<evidence type="ECO:0000256" key="4">
    <source>
        <dbReference type="ARBA" id="ARBA00022679"/>
    </source>
</evidence>
<dbReference type="Proteomes" id="UP000031202">
    <property type="component" value="Unassembled WGS sequence"/>
</dbReference>
<organism evidence="10 11">
    <name type="scientific">Microbacterium hominis</name>
    <dbReference type="NCBI Taxonomy" id="162426"/>
    <lineage>
        <taxon>Bacteria</taxon>
        <taxon>Bacillati</taxon>
        <taxon>Actinomycetota</taxon>
        <taxon>Actinomycetes</taxon>
        <taxon>Micrococcales</taxon>
        <taxon>Microbacteriaceae</taxon>
        <taxon>Microbacterium</taxon>
    </lineage>
</organism>
<evidence type="ECO:0000256" key="2">
    <source>
        <dbReference type="ARBA" id="ARBA00008420"/>
    </source>
</evidence>
<comment type="caution">
    <text evidence="10">The sequence shown here is derived from an EMBL/GenBank/DDBJ whole genome shotgun (WGS) entry which is preliminary data.</text>
</comment>
<keyword evidence="7 9" id="KW-0067">ATP-binding</keyword>
<dbReference type="GO" id="GO:0046316">
    <property type="term" value="F:gluconokinase activity"/>
    <property type="evidence" value="ECO:0007669"/>
    <property type="project" value="UniProtKB-EC"/>
</dbReference>
<keyword evidence="4 9" id="KW-0808">Transferase</keyword>
<keyword evidence="5 9" id="KW-0547">Nucleotide-binding</keyword>
<dbReference type="GO" id="GO:0005524">
    <property type="term" value="F:ATP binding"/>
    <property type="evidence" value="ECO:0007669"/>
    <property type="project" value="UniProtKB-KW"/>
</dbReference>
<evidence type="ECO:0000256" key="6">
    <source>
        <dbReference type="ARBA" id="ARBA00022777"/>
    </source>
</evidence>
<comment type="catalytic activity">
    <reaction evidence="8 9">
        <text>D-gluconate + ATP = 6-phospho-D-gluconate + ADP + H(+)</text>
        <dbReference type="Rhea" id="RHEA:19433"/>
        <dbReference type="ChEBI" id="CHEBI:15378"/>
        <dbReference type="ChEBI" id="CHEBI:18391"/>
        <dbReference type="ChEBI" id="CHEBI:30616"/>
        <dbReference type="ChEBI" id="CHEBI:58759"/>
        <dbReference type="ChEBI" id="CHEBI:456216"/>
        <dbReference type="EC" id="2.7.1.12"/>
    </reaction>
</comment>
<evidence type="ECO:0000256" key="7">
    <source>
        <dbReference type="ARBA" id="ARBA00022840"/>
    </source>
</evidence>
<comment type="pathway">
    <text evidence="1">Carbohydrate acid metabolism.</text>
</comment>
<dbReference type="Gene3D" id="3.40.50.300">
    <property type="entry name" value="P-loop containing nucleotide triphosphate hydrolases"/>
    <property type="match status" value="1"/>
</dbReference>
<dbReference type="InterPro" id="IPR006001">
    <property type="entry name" value="Therm_gnt_kin"/>
</dbReference>
<proteinExistence type="inferred from homology"/>
<protein>
    <recommendedName>
        <fullName evidence="3 9">Gluconokinase</fullName>
        <ecNumber evidence="3 9">2.7.1.12</ecNumber>
    </recommendedName>
</protein>
<evidence type="ECO:0000256" key="3">
    <source>
        <dbReference type="ARBA" id="ARBA00012054"/>
    </source>
</evidence>
<evidence type="ECO:0000256" key="1">
    <source>
        <dbReference type="ARBA" id="ARBA00004761"/>
    </source>
</evidence>
<gene>
    <name evidence="10" type="ORF">RM52_02270</name>
</gene>
<dbReference type="PANTHER" id="PTHR43442">
    <property type="entry name" value="GLUCONOKINASE-RELATED"/>
    <property type="match status" value="1"/>
</dbReference>
<name>A0A0B4D7R8_9MICO</name>
<reference evidence="10 11" key="1">
    <citation type="submission" date="2014-12" db="EMBL/GenBank/DDBJ databases">
        <title>Genome sequencing of Microbacterium hominis TPW29.</title>
        <authorList>
            <person name="Tan P.W."/>
            <person name="Chan K.-G."/>
        </authorList>
    </citation>
    <scope>NUCLEOTIDE SEQUENCE [LARGE SCALE GENOMIC DNA]</scope>
    <source>
        <strain evidence="10 11">TPW29</strain>
    </source>
</reference>
<dbReference type="GO" id="GO:0005975">
    <property type="term" value="P:carbohydrate metabolic process"/>
    <property type="evidence" value="ECO:0007669"/>
    <property type="project" value="InterPro"/>
</dbReference>
<dbReference type="RefSeq" id="WP_039412261.1">
    <property type="nucleotide sequence ID" value="NZ_JWSZ01000001.1"/>
</dbReference>
<dbReference type="AlphaFoldDB" id="A0A0B4D7R8"/>
<dbReference type="NCBIfam" id="TIGR01313">
    <property type="entry name" value="therm_gnt_kin"/>
    <property type="match status" value="1"/>
</dbReference>
<evidence type="ECO:0000256" key="9">
    <source>
        <dbReference type="RuleBase" id="RU363066"/>
    </source>
</evidence>
<dbReference type="EC" id="2.7.1.12" evidence="3 9"/>
<comment type="similarity">
    <text evidence="2 9">Belongs to the gluconokinase GntK/GntV family.</text>
</comment>
<dbReference type="PANTHER" id="PTHR43442:SF3">
    <property type="entry name" value="GLUCONOKINASE-RELATED"/>
    <property type="match status" value="1"/>
</dbReference>
<evidence type="ECO:0000313" key="10">
    <source>
        <dbReference type="EMBL" id="KIC60240.1"/>
    </source>
</evidence>
<dbReference type="GO" id="GO:0005737">
    <property type="term" value="C:cytoplasm"/>
    <property type="evidence" value="ECO:0007669"/>
    <property type="project" value="TreeGrafter"/>
</dbReference>
<evidence type="ECO:0000313" key="11">
    <source>
        <dbReference type="Proteomes" id="UP000031202"/>
    </source>
</evidence>
<evidence type="ECO:0000256" key="5">
    <source>
        <dbReference type="ARBA" id="ARBA00022741"/>
    </source>
</evidence>
<accession>A0A0B4D7R8</accession>
<evidence type="ECO:0000256" key="8">
    <source>
        <dbReference type="ARBA" id="ARBA00048090"/>
    </source>
</evidence>
<dbReference type="CDD" id="cd02021">
    <property type="entry name" value="GntK"/>
    <property type="match status" value="1"/>
</dbReference>
<sequence>MPSRPPRIVVMGPSGSGKTAVGAALAVDFGVDFVDADDLHPAQNVAKMESGVPLDDDDRRPWLDVVGRRLASSPGLVMACSALARRYRDRIREAAPDTRFVELVVSRAELDRRMRSRQHFMPVALLESQLATLEHLGADEDGVAVENIGGIIEVAARARAALDQAERR</sequence>